<evidence type="ECO:0000313" key="2">
    <source>
        <dbReference type="EMBL" id="GAA5173044.1"/>
    </source>
</evidence>
<keyword evidence="1" id="KW-0812">Transmembrane</keyword>
<dbReference type="Pfam" id="PF11239">
    <property type="entry name" value="DUF3040"/>
    <property type="match status" value="1"/>
</dbReference>
<keyword evidence="3" id="KW-1185">Reference proteome</keyword>
<protein>
    <recommendedName>
        <fullName evidence="4">DUF3040 domain-containing protein</fullName>
    </recommendedName>
</protein>
<proteinExistence type="predicted"/>
<accession>A0ABP9R8E2</accession>
<dbReference type="InterPro" id="IPR021401">
    <property type="entry name" value="DUF3040"/>
</dbReference>
<sequence>MLSERERQVLGEIERTVTASDPALASLLGASRPPRAFNWNRIAYDAVTVLAVLSAMLCIALGAFGAGMVATLFAMVVLSVRRLRFPKNPVPRPR</sequence>
<evidence type="ECO:0000313" key="3">
    <source>
        <dbReference type="Proteomes" id="UP001428817"/>
    </source>
</evidence>
<organism evidence="2 3">
    <name type="scientific">Pseudonocardia eucalypti</name>
    <dbReference type="NCBI Taxonomy" id="648755"/>
    <lineage>
        <taxon>Bacteria</taxon>
        <taxon>Bacillati</taxon>
        <taxon>Actinomycetota</taxon>
        <taxon>Actinomycetes</taxon>
        <taxon>Pseudonocardiales</taxon>
        <taxon>Pseudonocardiaceae</taxon>
        <taxon>Pseudonocardia</taxon>
    </lineage>
</organism>
<dbReference type="RefSeq" id="WP_185065513.1">
    <property type="nucleotide sequence ID" value="NZ_BAABJP010000055.1"/>
</dbReference>
<evidence type="ECO:0000256" key="1">
    <source>
        <dbReference type="SAM" id="Phobius"/>
    </source>
</evidence>
<gene>
    <name evidence="2" type="ORF">GCM10023321_73820</name>
</gene>
<keyword evidence="1" id="KW-0472">Membrane</keyword>
<reference evidence="3" key="1">
    <citation type="journal article" date="2019" name="Int. J. Syst. Evol. Microbiol.">
        <title>The Global Catalogue of Microorganisms (GCM) 10K type strain sequencing project: providing services to taxonomists for standard genome sequencing and annotation.</title>
        <authorList>
            <consortium name="The Broad Institute Genomics Platform"/>
            <consortium name="The Broad Institute Genome Sequencing Center for Infectious Disease"/>
            <person name="Wu L."/>
            <person name="Ma J."/>
        </authorList>
    </citation>
    <scope>NUCLEOTIDE SEQUENCE [LARGE SCALE GENOMIC DNA]</scope>
    <source>
        <strain evidence="3">JCM 18303</strain>
    </source>
</reference>
<keyword evidence="1" id="KW-1133">Transmembrane helix</keyword>
<feature type="transmembrane region" description="Helical" evidence="1">
    <location>
        <begin position="49"/>
        <end position="78"/>
    </location>
</feature>
<dbReference type="EMBL" id="BAABJP010000055">
    <property type="protein sequence ID" value="GAA5173044.1"/>
    <property type="molecule type" value="Genomic_DNA"/>
</dbReference>
<comment type="caution">
    <text evidence="2">The sequence shown here is derived from an EMBL/GenBank/DDBJ whole genome shotgun (WGS) entry which is preliminary data.</text>
</comment>
<name>A0ABP9R8E2_9PSEU</name>
<evidence type="ECO:0008006" key="4">
    <source>
        <dbReference type="Google" id="ProtNLM"/>
    </source>
</evidence>
<dbReference type="Proteomes" id="UP001428817">
    <property type="component" value="Unassembled WGS sequence"/>
</dbReference>